<evidence type="ECO:0000256" key="1">
    <source>
        <dbReference type="ARBA" id="ARBA00022491"/>
    </source>
</evidence>
<dbReference type="SUPFAM" id="SSF53822">
    <property type="entry name" value="Periplasmic binding protein-like I"/>
    <property type="match status" value="1"/>
</dbReference>
<dbReference type="InterPro" id="IPR000843">
    <property type="entry name" value="HTH_LacI"/>
</dbReference>
<evidence type="ECO:0000256" key="2">
    <source>
        <dbReference type="ARBA" id="ARBA00023015"/>
    </source>
</evidence>
<dbReference type="GO" id="GO:0003700">
    <property type="term" value="F:DNA-binding transcription factor activity"/>
    <property type="evidence" value="ECO:0007669"/>
    <property type="project" value="TreeGrafter"/>
</dbReference>
<dbReference type="Pfam" id="PF00356">
    <property type="entry name" value="LacI"/>
    <property type="match status" value="1"/>
</dbReference>
<dbReference type="OrthoDB" id="9798934at2"/>
<dbReference type="Gene3D" id="1.10.260.40">
    <property type="entry name" value="lambda repressor-like DNA-binding domains"/>
    <property type="match status" value="1"/>
</dbReference>
<dbReference type="SUPFAM" id="SSF47413">
    <property type="entry name" value="lambda repressor-like DNA-binding domains"/>
    <property type="match status" value="1"/>
</dbReference>
<gene>
    <name evidence="7" type="primary">rbsR</name>
    <name evidence="7" type="ORF">MORIYA_3746</name>
</gene>
<dbReference type="CDD" id="cd06275">
    <property type="entry name" value="PBP1_PurR"/>
    <property type="match status" value="1"/>
</dbReference>
<protein>
    <recommendedName>
        <fullName evidence="5">Ribose operon repressor</fullName>
    </recommendedName>
</protein>
<sequence>MATIKDVAKHAGVSTSTVSHVLNKTRYVSDEVSARVKTAVDELRYAPSALARSLKVQSTKTFGMLVTTSTNPFFAEVLKGVERRCYEYGYNLILCNTEGDVARMHANLDILLQKRVDGLMLMCSEVESQGFNLFERHKPVPTVVMDWGPTNFPCDKIKDNSHRGGYMATQHLIAKGHTEIGCITGVLDKLTAQQRFAGFTQAMDEAGLAINPKWVTAGNFECEGGEQAFAEMVANGPLPSALFVCNDMMAMSVINSASKKGISVPEDLSIIGYDDIQLAKYITPSLTTIHQPKHRLGKKAVDMLLEQIKSKSESNQIIELEPTLVERDSVKALN</sequence>
<proteinExistence type="predicted"/>
<keyword evidence="8" id="KW-1185">Reference proteome</keyword>
<dbReference type="InterPro" id="IPR057343">
    <property type="entry name" value="PurR_sensor_dom"/>
</dbReference>
<keyword evidence="1" id="KW-0678">Repressor</keyword>
<accession>A0A330LWT8</accession>
<dbReference type="Proteomes" id="UP000250163">
    <property type="component" value="Chromosome MORIYA"/>
</dbReference>
<dbReference type="PANTHER" id="PTHR30146">
    <property type="entry name" value="LACI-RELATED TRANSCRIPTIONAL REPRESSOR"/>
    <property type="match status" value="1"/>
</dbReference>
<evidence type="ECO:0000256" key="4">
    <source>
        <dbReference type="ARBA" id="ARBA00023163"/>
    </source>
</evidence>
<name>A0A330LWT8_9GAMM</name>
<dbReference type="PROSITE" id="PS50932">
    <property type="entry name" value="HTH_LACI_2"/>
    <property type="match status" value="1"/>
</dbReference>
<evidence type="ECO:0000313" key="8">
    <source>
        <dbReference type="Proteomes" id="UP000250163"/>
    </source>
</evidence>
<keyword evidence="3 7" id="KW-0238">DNA-binding</keyword>
<dbReference type="RefSeq" id="WP_112717354.1">
    <property type="nucleotide sequence ID" value="NZ_LS483250.1"/>
</dbReference>
<dbReference type="InterPro" id="IPR028082">
    <property type="entry name" value="Peripla_BP_I"/>
</dbReference>
<dbReference type="SMART" id="SM00354">
    <property type="entry name" value="HTH_LACI"/>
    <property type="match status" value="1"/>
</dbReference>
<dbReference type="InterPro" id="IPR010982">
    <property type="entry name" value="Lambda_DNA-bd_dom_sf"/>
</dbReference>
<dbReference type="AlphaFoldDB" id="A0A330LWT8"/>
<dbReference type="Gene3D" id="3.40.50.2300">
    <property type="match status" value="2"/>
</dbReference>
<evidence type="ECO:0000256" key="5">
    <source>
        <dbReference type="ARBA" id="ARBA00044140"/>
    </source>
</evidence>
<dbReference type="PANTHER" id="PTHR30146:SF145">
    <property type="entry name" value="RIBOSE OPERON REPRESSOR"/>
    <property type="match status" value="1"/>
</dbReference>
<evidence type="ECO:0000256" key="3">
    <source>
        <dbReference type="ARBA" id="ARBA00023125"/>
    </source>
</evidence>
<dbReference type="KEGG" id="mya:MORIYA_3746"/>
<evidence type="ECO:0000259" key="6">
    <source>
        <dbReference type="PROSITE" id="PS50932"/>
    </source>
</evidence>
<reference evidence="8" key="1">
    <citation type="submission" date="2018-05" db="EMBL/GenBank/DDBJ databases">
        <authorList>
            <person name="Cea G.-C."/>
            <person name="William W."/>
        </authorList>
    </citation>
    <scope>NUCLEOTIDE SEQUENCE [LARGE SCALE GENOMIC DNA]</scope>
    <source>
        <strain evidence="8">DB21MT 5</strain>
    </source>
</reference>
<dbReference type="EMBL" id="LS483250">
    <property type="protein sequence ID" value="SQD80198.1"/>
    <property type="molecule type" value="Genomic_DNA"/>
</dbReference>
<dbReference type="Pfam" id="PF13377">
    <property type="entry name" value="Peripla_BP_3"/>
    <property type="match status" value="1"/>
</dbReference>
<dbReference type="CDD" id="cd01392">
    <property type="entry name" value="HTH_LacI"/>
    <property type="match status" value="1"/>
</dbReference>
<organism evidence="7 8">
    <name type="scientific">Moritella yayanosii</name>
    <dbReference type="NCBI Taxonomy" id="69539"/>
    <lineage>
        <taxon>Bacteria</taxon>
        <taxon>Pseudomonadati</taxon>
        <taxon>Pseudomonadota</taxon>
        <taxon>Gammaproteobacteria</taxon>
        <taxon>Alteromonadales</taxon>
        <taxon>Moritellaceae</taxon>
        <taxon>Moritella</taxon>
    </lineage>
</organism>
<dbReference type="GO" id="GO:0000976">
    <property type="term" value="F:transcription cis-regulatory region binding"/>
    <property type="evidence" value="ECO:0007669"/>
    <property type="project" value="TreeGrafter"/>
</dbReference>
<keyword evidence="2" id="KW-0805">Transcription regulation</keyword>
<dbReference type="InterPro" id="IPR046335">
    <property type="entry name" value="LacI/GalR-like_sensor"/>
</dbReference>
<feature type="domain" description="HTH lacI-type" evidence="6">
    <location>
        <begin position="2"/>
        <end position="56"/>
    </location>
</feature>
<keyword evidence="4" id="KW-0804">Transcription</keyword>
<dbReference type="PRINTS" id="PR00036">
    <property type="entry name" value="HTHLACI"/>
</dbReference>
<evidence type="ECO:0000313" key="7">
    <source>
        <dbReference type="EMBL" id="SQD80198.1"/>
    </source>
</evidence>
<dbReference type="PROSITE" id="PS00356">
    <property type="entry name" value="HTH_LACI_1"/>
    <property type="match status" value="1"/>
</dbReference>